<dbReference type="Pfam" id="PF01343">
    <property type="entry name" value="Peptidase_S49"/>
    <property type="match status" value="1"/>
</dbReference>
<dbReference type="OrthoDB" id="9764363at2"/>
<evidence type="ECO:0000313" key="9">
    <source>
        <dbReference type="Proteomes" id="UP000000954"/>
    </source>
</evidence>
<dbReference type="CDD" id="cd07023">
    <property type="entry name" value="S49_Sppa_N_C"/>
    <property type="match status" value="1"/>
</dbReference>
<protein>
    <submittedName>
        <fullName evidence="8">Signal peptide peptidase SppA, 36K type</fullName>
    </submittedName>
</protein>
<name>C7MNY7_CRYCD</name>
<evidence type="ECO:0000256" key="1">
    <source>
        <dbReference type="ARBA" id="ARBA00008683"/>
    </source>
</evidence>
<evidence type="ECO:0000256" key="4">
    <source>
        <dbReference type="ARBA" id="ARBA00022825"/>
    </source>
</evidence>
<reference evidence="8 9" key="1">
    <citation type="journal article" date="2009" name="Stand. Genomic Sci.">
        <title>Complete genome sequence of Cryptobacterium curtum type strain (12-3).</title>
        <authorList>
            <person name="Mavrommatis K."/>
            <person name="Pukall R."/>
            <person name="Rohde C."/>
            <person name="Chen F."/>
            <person name="Sims D."/>
            <person name="Brettin T."/>
            <person name="Kuske C."/>
            <person name="Detter J.C."/>
            <person name="Han C."/>
            <person name="Lapidus A."/>
            <person name="Copeland A."/>
            <person name="Glavina Del Rio T."/>
            <person name="Nolan M."/>
            <person name="Lucas S."/>
            <person name="Tice H."/>
            <person name="Cheng J.F."/>
            <person name="Bruce D."/>
            <person name="Goodwin L."/>
            <person name="Pitluck S."/>
            <person name="Ovchinnikova G."/>
            <person name="Pati A."/>
            <person name="Ivanova N."/>
            <person name="Chen A."/>
            <person name="Palaniappan K."/>
            <person name="Chain P."/>
            <person name="D'haeseleer P."/>
            <person name="Goker M."/>
            <person name="Bristow J."/>
            <person name="Eisen J.A."/>
            <person name="Markowitz V."/>
            <person name="Hugenholtz P."/>
            <person name="Rohde M."/>
            <person name="Klenk H.P."/>
            <person name="Kyrpides N.C."/>
        </authorList>
    </citation>
    <scope>NUCLEOTIDE SEQUENCE [LARGE SCALE GENOMIC DNA]</scope>
    <source>
        <strain evidence="9">ATCC 700683 / DSM 15641 / 12-3</strain>
    </source>
</reference>
<evidence type="ECO:0000256" key="5">
    <source>
        <dbReference type="SAM" id="MobiDB-lite"/>
    </source>
</evidence>
<accession>C7MNY7</accession>
<feature type="compositionally biased region" description="Low complexity" evidence="5">
    <location>
        <begin position="21"/>
        <end position="65"/>
    </location>
</feature>
<proteinExistence type="inferred from homology"/>
<dbReference type="InterPro" id="IPR047272">
    <property type="entry name" value="S49_SppA_C"/>
</dbReference>
<dbReference type="RefSeq" id="WP_012803313.1">
    <property type="nucleotide sequence ID" value="NC_013170.1"/>
</dbReference>
<dbReference type="PANTHER" id="PTHR42987:SF4">
    <property type="entry name" value="PROTEASE SOHB-RELATED"/>
    <property type="match status" value="1"/>
</dbReference>
<comment type="similarity">
    <text evidence="1">Belongs to the peptidase S49 family.</text>
</comment>
<keyword evidence="6" id="KW-0472">Membrane</keyword>
<keyword evidence="4" id="KW-0720">Serine protease</keyword>
<evidence type="ECO:0000256" key="3">
    <source>
        <dbReference type="ARBA" id="ARBA00022801"/>
    </source>
</evidence>
<organism evidence="8 9">
    <name type="scientific">Cryptobacterium curtum (strain ATCC 700683 / DSM 15641 / CCUG 43107 / 12-3)</name>
    <dbReference type="NCBI Taxonomy" id="469378"/>
    <lineage>
        <taxon>Bacteria</taxon>
        <taxon>Bacillati</taxon>
        <taxon>Actinomycetota</taxon>
        <taxon>Coriobacteriia</taxon>
        <taxon>Eggerthellales</taxon>
        <taxon>Eggerthellaceae</taxon>
        <taxon>Cryptobacterium</taxon>
    </lineage>
</organism>
<gene>
    <name evidence="8" type="ordered locus">Ccur_09290</name>
</gene>
<dbReference type="PANTHER" id="PTHR42987">
    <property type="entry name" value="PEPTIDASE S49"/>
    <property type="match status" value="1"/>
</dbReference>
<dbReference type="NCBIfam" id="TIGR00706">
    <property type="entry name" value="SppA_dom"/>
    <property type="match status" value="1"/>
</dbReference>
<dbReference type="Proteomes" id="UP000000954">
    <property type="component" value="Chromosome"/>
</dbReference>
<dbReference type="GO" id="GO:0006508">
    <property type="term" value="P:proteolysis"/>
    <property type="evidence" value="ECO:0007669"/>
    <property type="project" value="UniProtKB-KW"/>
</dbReference>
<dbReference type="InterPro" id="IPR004635">
    <property type="entry name" value="Pept_S49_SppA"/>
</dbReference>
<dbReference type="GO" id="GO:0008236">
    <property type="term" value="F:serine-type peptidase activity"/>
    <property type="evidence" value="ECO:0007669"/>
    <property type="project" value="UniProtKB-KW"/>
</dbReference>
<dbReference type="Gene3D" id="3.90.226.10">
    <property type="entry name" value="2-enoyl-CoA Hydratase, Chain A, domain 1"/>
    <property type="match status" value="2"/>
</dbReference>
<dbReference type="AlphaFoldDB" id="C7MNY7"/>
<feature type="transmembrane region" description="Helical" evidence="6">
    <location>
        <begin position="74"/>
        <end position="92"/>
    </location>
</feature>
<keyword evidence="9" id="KW-1185">Reference proteome</keyword>
<evidence type="ECO:0000256" key="2">
    <source>
        <dbReference type="ARBA" id="ARBA00022670"/>
    </source>
</evidence>
<keyword evidence="6" id="KW-0812">Transmembrane</keyword>
<evidence type="ECO:0000256" key="6">
    <source>
        <dbReference type="SAM" id="Phobius"/>
    </source>
</evidence>
<dbReference type="KEGG" id="ccu:Ccur_09290"/>
<keyword evidence="3" id="KW-0378">Hydrolase</keyword>
<keyword evidence="2" id="KW-0645">Protease</keyword>
<dbReference type="STRING" id="469378.Ccur_09290"/>
<keyword evidence="6" id="KW-1133">Transmembrane helix</keyword>
<dbReference type="InterPro" id="IPR029045">
    <property type="entry name" value="ClpP/crotonase-like_dom_sf"/>
</dbReference>
<feature type="domain" description="Peptidase S49" evidence="7">
    <location>
        <begin position="174"/>
        <end position="324"/>
    </location>
</feature>
<dbReference type="HOGENOM" id="CLU_046540_0_2_11"/>
<dbReference type="EMBL" id="CP001682">
    <property type="protein sequence ID" value="ACU94627.1"/>
    <property type="molecule type" value="Genomic_DNA"/>
</dbReference>
<dbReference type="SUPFAM" id="SSF52096">
    <property type="entry name" value="ClpP/crotonase"/>
    <property type="match status" value="1"/>
</dbReference>
<feature type="region of interest" description="Disordered" evidence="5">
    <location>
        <begin position="1"/>
        <end position="65"/>
    </location>
</feature>
<dbReference type="eggNOG" id="COG0616">
    <property type="taxonomic scope" value="Bacteria"/>
</dbReference>
<evidence type="ECO:0000313" key="8">
    <source>
        <dbReference type="EMBL" id="ACU94627.1"/>
    </source>
</evidence>
<sequence length="376" mass="38672">MEPQGTPERPVESGFTASGRADASSVTTGAGTSSAYAAPVPPQSSHQQASAPAQPATASSQQAAVQPKKHTGRIIALSIVALLALTVFLMGSCVNTLIGAAREGAEHAQPNSVAVITMSGTIGYNGTSCSPEGLKELLDEAQADPNIKAVVLRVNSGGGTATAGEEMASYVRDFKASKPIVVSSAAINCSAAYEISSQADRIFVAKSTEIGSIGTVMQSIDYSGLMKLLGVNIDNIASAESKDSSYGSRPLTDEERAYYQDLVDQINAVFTDNVAQGRHLSAEEVSQLATGLPFTGVTAVNNGLADEIGTLEDALDAAASLAGLDSYSKTTLELPTSPLSSLFGSLSGSSQANRGLSASDLEQLIKELNTYDGNVE</sequence>
<dbReference type="InterPro" id="IPR002142">
    <property type="entry name" value="Peptidase_S49"/>
</dbReference>
<evidence type="ECO:0000259" key="7">
    <source>
        <dbReference type="Pfam" id="PF01343"/>
    </source>
</evidence>